<evidence type="ECO:0000259" key="8">
    <source>
        <dbReference type="Pfam" id="PF13462"/>
    </source>
</evidence>
<evidence type="ECO:0000256" key="2">
    <source>
        <dbReference type="ARBA" id="ARBA00022729"/>
    </source>
</evidence>
<keyword evidence="3" id="KW-0560">Oxidoreductase</keyword>
<feature type="chain" id="PRO_5042037304" evidence="7">
    <location>
        <begin position="30"/>
        <end position="260"/>
    </location>
</feature>
<evidence type="ECO:0000256" key="7">
    <source>
        <dbReference type="SAM" id="SignalP"/>
    </source>
</evidence>
<dbReference type="InterPro" id="IPR036249">
    <property type="entry name" value="Thioredoxin-like_sf"/>
</dbReference>
<evidence type="ECO:0000256" key="1">
    <source>
        <dbReference type="ARBA" id="ARBA00005791"/>
    </source>
</evidence>
<evidence type="ECO:0000256" key="5">
    <source>
        <dbReference type="ARBA" id="ARBA00023284"/>
    </source>
</evidence>
<feature type="compositionally biased region" description="Low complexity" evidence="6">
    <location>
        <begin position="43"/>
        <end position="54"/>
    </location>
</feature>
<dbReference type="EMBL" id="AP018711">
    <property type="protein sequence ID" value="BBE34649.1"/>
    <property type="molecule type" value="Genomic_DNA"/>
</dbReference>
<dbReference type="Proteomes" id="UP000275727">
    <property type="component" value="Chromosome"/>
</dbReference>
<dbReference type="PANTHER" id="PTHR13887:SF14">
    <property type="entry name" value="DISULFIDE BOND FORMATION PROTEIN D"/>
    <property type="match status" value="1"/>
</dbReference>
<dbReference type="Gene3D" id="3.40.30.10">
    <property type="entry name" value="Glutaredoxin"/>
    <property type="match status" value="1"/>
</dbReference>
<accession>A0AAD1G1E7</accession>
<sequence length="260" mass="28149">MRVDYQMLRKARFKAVCLFGAVAVLSACGQESSEAAGSKTDGAPKAAASPAAPAGKGKWLETVKATPEGGFSIGNPDAPVKLIEFASLTCPHCRDFHEMAMPTIKGQYVATGKVLYEFRNFVLNPADYGATMLARCQGPSAFFGLADAFFKNQQTWIEPFTKLTEAQTAPLQSMSPDDQVVTYAKLGGLDGFVRARGIPEAKFKACLTDENQRTQLETIRKTAVEQYKVTGTPAFVLNDKSLEGVHSWADLEPLLKDAVK</sequence>
<keyword evidence="2 7" id="KW-0732">Signal</keyword>
<organism evidence="9 10">
    <name type="scientific">Sphingosinicella microcystinivorans</name>
    <dbReference type="NCBI Taxonomy" id="335406"/>
    <lineage>
        <taxon>Bacteria</taxon>
        <taxon>Pseudomonadati</taxon>
        <taxon>Pseudomonadota</taxon>
        <taxon>Alphaproteobacteria</taxon>
        <taxon>Sphingomonadales</taxon>
        <taxon>Sphingosinicellaceae</taxon>
        <taxon>Sphingosinicella</taxon>
    </lineage>
</organism>
<keyword evidence="5" id="KW-0676">Redox-active center</keyword>
<evidence type="ECO:0000313" key="10">
    <source>
        <dbReference type="Proteomes" id="UP000275727"/>
    </source>
</evidence>
<dbReference type="Pfam" id="PF13462">
    <property type="entry name" value="Thioredoxin_4"/>
    <property type="match status" value="1"/>
</dbReference>
<dbReference type="KEGG" id="smic:SmB9_23070"/>
<name>A0AAD1G1E7_SPHMI</name>
<dbReference type="GO" id="GO:0016491">
    <property type="term" value="F:oxidoreductase activity"/>
    <property type="evidence" value="ECO:0007669"/>
    <property type="project" value="UniProtKB-KW"/>
</dbReference>
<feature type="region of interest" description="Disordered" evidence="6">
    <location>
        <begin position="35"/>
        <end position="54"/>
    </location>
</feature>
<gene>
    <name evidence="9" type="ORF">SmB9_23070</name>
</gene>
<proteinExistence type="inferred from homology"/>
<evidence type="ECO:0000256" key="4">
    <source>
        <dbReference type="ARBA" id="ARBA00023157"/>
    </source>
</evidence>
<dbReference type="PROSITE" id="PS51257">
    <property type="entry name" value="PROKAR_LIPOPROTEIN"/>
    <property type="match status" value="1"/>
</dbReference>
<feature type="signal peptide" evidence="7">
    <location>
        <begin position="1"/>
        <end position="29"/>
    </location>
</feature>
<evidence type="ECO:0000313" key="9">
    <source>
        <dbReference type="EMBL" id="BBE34649.1"/>
    </source>
</evidence>
<dbReference type="Gene3D" id="1.10.40.110">
    <property type="match status" value="1"/>
</dbReference>
<dbReference type="InterPro" id="IPR012336">
    <property type="entry name" value="Thioredoxin-like_fold"/>
</dbReference>
<dbReference type="AlphaFoldDB" id="A0AAD1G1E7"/>
<feature type="domain" description="Thioredoxin-like fold" evidence="8">
    <location>
        <begin position="69"/>
        <end position="257"/>
    </location>
</feature>
<protein>
    <submittedName>
        <fullName evidence="9">Disulfide bond formation protein DsbD</fullName>
    </submittedName>
</protein>
<comment type="similarity">
    <text evidence="1">Belongs to the thioredoxin family. DsbA subfamily.</text>
</comment>
<evidence type="ECO:0000256" key="3">
    <source>
        <dbReference type="ARBA" id="ARBA00023002"/>
    </source>
</evidence>
<dbReference type="SUPFAM" id="SSF52833">
    <property type="entry name" value="Thioredoxin-like"/>
    <property type="match status" value="1"/>
</dbReference>
<evidence type="ECO:0000256" key="6">
    <source>
        <dbReference type="SAM" id="MobiDB-lite"/>
    </source>
</evidence>
<dbReference type="PANTHER" id="PTHR13887">
    <property type="entry name" value="GLUTATHIONE S-TRANSFERASE KAPPA"/>
    <property type="match status" value="1"/>
</dbReference>
<keyword evidence="4" id="KW-1015">Disulfide bond</keyword>
<reference evidence="9 10" key="1">
    <citation type="submission" date="2018-06" db="EMBL/GenBank/DDBJ databases">
        <title>Complete Genome Sequence of the Microcystin-Degrading Bacterium Sphingosinicella microcystinivorans Strain B-9.</title>
        <authorList>
            <person name="Jin H."/>
            <person name="Nishizawa T."/>
            <person name="Guo Y."/>
            <person name="Nishizawa A."/>
            <person name="Park H."/>
            <person name="Kato H."/>
            <person name="Tsuji K."/>
            <person name="Harada K."/>
        </authorList>
    </citation>
    <scope>NUCLEOTIDE SEQUENCE [LARGE SCALE GENOMIC DNA]</scope>
    <source>
        <strain evidence="9 10">B9</strain>
    </source>
</reference>